<evidence type="ECO:0000313" key="3">
    <source>
        <dbReference type="EMBL" id="CAA9339047.1"/>
    </source>
</evidence>
<dbReference type="Gene3D" id="3.20.20.30">
    <property type="entry name" value="Luciferase-like domain"/>
    <property type="match status" value="1"/>
</dbReference>
<dbReference type="NCBIfam" id="TIGR03557">
    <property type="entry name" value="F420_G6P_family"/>
    <property type="match status" value="1"/>
</dbReference>
<dbReference type="CDD" id="cd01097">
    <property type="entry name" value="Tetrahydromethanopterin_reductase"/>
    <property type="match status" value="1"/>
</dbReference>
<accession>A0A6J4LSZ8</accession>
<dbReference type="InterPro" id="IPR019945">
    <property type="entry name" value="F420_G6P_DH-rel"/>
</dbReference>
<evidence type="ECO:0000256" key="1">
    <source>
        <dbReference type="ARBA" id="ARBA00023002"/>
    </source>
</evidence>
<name>A0A6J4LSZ8_9ACTN</name>
<reference evidence="3" key="1">
    <citation type="submission" date="2020-02" db="EMBL/GenBank/DDBJ databases">
        <authorList>
            <person name="Meier V. D."/>
        </authorList>
    </citation>
    <scope>NUCLEOTIDE SEQUENCE</scope>
    <source>
        <strain evidence="3">AVDCRST_MAG16</strain>
    </source>
</reference>
<dbReference type="InterPro" id="IPR050564">
    <property type="entry name" value="F420-G6PD/mer"/>
</dbReference>
<dbReference type="AlphaFoldDB" id="A0A6J4LSZ8"/>
<gene>
    <name evidence="3" type="ORF">AVDCRST_MAG16-1728</name>
</gene>
<dbReference type="PANTHER" id="PTHR43244">
    <property type="match status" value="1"/>
</dbReference>
<dbReference type="InterPro" id="IPR011251">
    <property type="entry name" value="Luciferase-like_dom"/>
</dbReference>
<protein>
    <submittedName>
        <fullName evidence="3">Similar to F420-dependent glucose-6-phosphate dehydrogenase, SCO6495 family</fullName>
    </submittedName>
</protein>
<dbReference type="GO" id="GO:0016705">
    <property type="term" value="F:oxidoreductase activity, acting on paired donors, with incorporation or reduction of molecular oxygen"/>
    <property type="evidence" value="ECO:0007669"/>
    <property type="project" value="InterPro"/>
</dbReference>
<organism evidence="3">
    <name type="scientific">uncultured Frankineae bacterium</name>
    <dbReference type="NCBI Taxonomy" id="437475"/>
    <lineage>
        <taxon>Bacteria</taxon>
        <taxon>Bacillati</taxon>
        <taxon>Actinomycetota</taxon>
        <taxon>Actinomycetes</taxon>
        <taxon>Frankiales</taxon>
        <taxon>environmental samples</taxon>
    </lineage>
</organism>
<dbReference type="Pfam" id="PF00296">
    <property type="entry name" value="Bac_luciferase"/>
    <property type="match status" value="1"/>
</dbReference>
<keyword evidence="1" id="KW-0560">Oxidoreductase</keyword>
<dbReference type="EMBL" id="CADCUE010000150">
    <property type="protein sequence ID" value="CAA9339047.1"/>
    <property type="molecule type" value="Genomic_DNA"/>
</dbReference>
<dbReference type="InterPro" id="IPR036661">
    <property type="entry name" value="Luciferase-like_sf"/>
</dbReference>
<sequence>MTVLGYFISSEEHRPQALVEQAVRAEQAGFDALWVSDHYHPWNSAQGQSPFVWSVLGAIATSTSTVRCTTAVTAPTLRIHPAVVAQAAATTAAMFEGRFSFGVGTGEALNEHIFGDAWPTLDVRLEMLEEAVDVMRRLWTGELVRHRGTHYTVDTARLYTLPDAPPPVLVSGFGPKATELAARIGDGYVNTSPDAEMLQLYRSSGGTGPAHGGLKVCWAEDEAEARRTMHRLWFNESLPGEASQVLPSPAHFEQLAPLVTEEMACEGKPVGPRVEDYVAAVQEYVDAGYDEVYLSQVGPDQAGFFDFFERELRPALQDLRAG</sequence>
<proteinExistence type="predicted"/>
<feature type="domain" description="Luciferase-like" evidence="2">
    <location>
        <begin position="10"/>
        <end position="290"/>
    </location>
</feature>
<evidence type="ECO:0000259" key="2">
    <source>
        <dbReference type="Pfam" id="PF00296"/>
    </source>
</evidence>
<dbReference type="PANTHER" id="PTHR43244:SF1">
    <property type="entry name" value="5,10-METHYLENETETRAHYDROMETHANOPTERIN REDUCTASE"/>
    <property type="match status" value="1"/>
</dbReference>
<dbReference type="SUPFAM" id="SSF51679">
    <property type="entry name" value="Bacterial luciferase-like"/>
    <property type="match status" value="1"/>
</dbReference>